<dbReference type="GeneID" id="39575857"/>
<feature type="region of interest" description="Disordered" evidence="1">
    <location>
        <begin position="1"/>
        <end position="64"/>
    </location>
</feature>
<gene>
    <name evidence="2" type="ORF">SODALDRAFT_24293</name>
</gene>
<accession>A0A3N2Q7Z9</accession>
<dbReference type="RefSeq" id="XP_028470613.1">
    <property type="nucleotide sequence ID" value="XM_028607379.1"/>
</dbReference>
<feature type="compositionally biased region" description="Polar residues" evidence="1">
    <location>
        <begin position="1"/>
        <end position="17"/>
    </location>
</feature>
<organism evidence="2 3">
    <name type="scientific">Sodiomyces alkalinus (strain CBS 110278 / VKM F-3762 / F11)</name>
    <name type="common">Alkaliphilic filamentous fungus</name>
    <dbReference type="NCBI Taxonomy" id="1314773"/>
    <lineage>
        <taxon>Eukaryota</taxon>
        <taxon>Fungi</taxon>
        <taxon>Dikarya</taxon>
        <taxon>Ascomycota</taxon>
        <taxon>Pezizomycotina</taxon>
        <taxon>Sordariomycetes</taxon>
        <taxon>Hypocreomycetidae</taxon>
        <taxon>Glomerellales</taxon>
        <taxon>Plectosphaerellaceae</taxon>
        <taxon>Sodiomyces</taxon>
    </lineage>
</organism>
<dbReference type="EMBL" id="ML119051">
    <property type="protein sequence ID" value="ROT42807.1"/>
    <property type="molecule type" value="Genomic_DNA"/>
</dbReference>
<feature type="compositionally biased region" description="Basic and acidic residues" evidence="1">
    <location>
        <begin position="46"/>
        <end position="64"/>
    </location>
</feature>
<evidence type="ECO:0000313" key="3">
    <source>
        <dbReference type="Proteomes" id="UP000272025"/>
    </source>
</evidence>
<reference evidence="2 3" key="1">
    <citation type="journal article" date="2018" name="Mol. Ecol.">
        <title>The obligate alkalophilic soda-lake fungus Sodiomyces alkalinus has shifted to a protein diet.</title>
        <authorList>
            <person name="Grum-Grzhimaylo A.A."/>
            <person name="Falkoski D.L."/>
            <person name="van den Heuvel J."/>
            <person name="Valero-Jimenez C.A."/>
            <person name="Min B."/>
            <person name="Choi I.G."/>
            <person name="Lipzen A."/>
            <person name="Daum C.G."/>
            <person name="Aanen D.K."/>
            <person name="Tsang A."/>
            <person name="Henrissat B."/>
            <person name="Bilanenko E.N."/>
            <person name="de Vries R.P."/>
            <person name="van Kan J.A.L."/>
            <person name="Grigoriev I.V."/>
            <person name="Debets A.J.M."/>
        </authorList>
    </citation>
    <scope>NUCLEOTIDE SEQUENCE [LARGE SCALE GENOMIC DNA]</scope>
    <source>
        <strain evidence="2 3">F11</strain>
    </source>
</reference>
<dbReference type="AlphaFoldDB" id="A0A3N2Q7Z9"/>
<sequence length="64" mass="7293">MICTKQATREQCTNSSGKRGPIGVCENNPKRLEGFKGGKKRRRKIGGRERERESGRGKEEEEEE</sequence>
<keyword evidence="3" id="KW-1185">Reference proteome</keyword>
<evidence type="ECO:0000313" key="2">
    <source>
        <dbReference type="EMBL" id="ROT42807.1"/>
    </source>
</evidence>
<protein>
    <submittedName>
        <fullName evidence="2">Uncharacterized protein</fullName>
    </submittedName>
</protein>
<proteinExistence type="predicted"/>
<dbReference type="Proteomes" id="UP000272025">
    <property type="component" value="Unassembled WGS sequence"/>
</dbReference>
<name>A0A3N2Q7Z9_SODAK</name>
<evidence type="ECO:0000256" key="1">
    <source>
        <dbReference type="SAM" id="MobiDB-lite"/>
    </source>
</evidence>